<organism evidence="1 2">
    <name type="scientific">Candidatus Terasakiella magnetica</name>
    <dbReference type="NCBI Taxonomy" id="1867952"/>
    <lineage>
        <taxon>Bacteria</taxon>
        <taxon>Pseudomonadati</taxon>
        <taxon>Pseudomonadota</taxon>
        <taxon>Alphaproteobacteria</taxon>
        <taxon>Rhodospirillales</taxon>
        <taxon>Terasakiellaceae</taxon>
        <taxon>Terasakiella</taxon>
    </lineage>
</organism>
<keyword evidence="2" id="KW-1185">Reference proteome</keyword>
<dbReference type="EMBL" id="FLYE01000023">
    <property type="protein sequence ID" value="SCA56742.1"/>
    <property type="molecule type" value="Genomic_DNA"/>
</dbReference>
<proteinExistence type="predicted"/>
<evidence type="ECO:0000313" key="1">
    <source>
        <dbReference type="EMBL" id="SCA56742.1"/>
    </source>
</evidence>
<dbReference type="AlphaFoldDB" id="A0A1C3RHQ8"/>
<reference evidence="1 2" key="1">
    <citation type="submission" date="2016-07" db="EMBL/GenBank/DDBJ databases">
        <authorList>
            <person name="Lefevre C.T."/>
        </authorList>
    </citation>
    <scope>NUCLEOTIDE SEQUENCE [LARGE SCALE GENOMIC DNA]</scope>
    <source>
        <strain evidence="1">PR1</strain>
    </source>
</reference>
<evidence type="ECO:0000313" key="2">
    <source>
        <dbReference type="Proteomes" id="UP000231658"/>
    </source>
</evidence>
<dbReference type="RefSeq" id="WP_069188820.1">
    <property type="nucleotide sequence ID" value="NZ_FLYE01000023.1"/>
</dbReference>
<name>A0A1C3RHQ8_9PROT</name>
<dbReference type="OrthoDB" id="6199459at2"/>
<dbReference type="STRING" id="1867952.MTBPR1_30112"/>
<protein>
    <submittedName>
        <fullName evidence="1">Uncharacterized protein</fullName>
    </submittedName>
</protein>
<dbReference type="Proteomes" id="UP000231658">
    <property type="component" value="Unassembled WGS sequence"/>
</dbReference>
<gene>
    <name evidence="1" type="ORF">MTBPR1_30112</name>
</gene>
<sequence length="319" mass="37525">MAITSAFCVELDKEVDIYEAREEYFAQAEPREPFTFLCPDKNCRDTYSPHITGVNYRKMPGVDPIKNRPHFRANSDSPHSQDCPWVEYREAVEELEQENDGQPRNFKEHDLVDIFKPQKEVANKDESKTDDYLEWSTHIKTITNKRSRINAWKEALKNSPHKTTKLEEVVSCFLSMSEDDLHNYHLTIPGVGKRTYRQHFKPIRYSKPDGIKRIFYGFASISLWENKRYYFNFKTKTKDSNFPNAKVSAFITVEQLEQFRGGKFLQTQLELCMEQEKSVCCFVFGEAEEILNREKELNLSFDSLHSFALRTKNELPERD</sequence>
<accession>A0A1C3RHQ8</accession>